<dbReference type="InterPro" id="IPR011701">
    <property type="entry name" value="MFS"/>
</dbReference>
<evidence type="ECO:0000256" key="2">
    <source>
        <dbReference type="ARBA" id="ARBA00022989"/>
    </source>
</evidence>
<feature type="transmembrane region" description="Helical" evidence="4">
    <location>
        <begin position="286"/>
        <end position="303"/>
    </location>
</feature>
<sequence>MSAAHDATLPLPPPALPGLLVPVMAAGAGFSVASLYYAQPMLGAMGASLGASDSAIGLVPTLTQLGYAAGIALLAPLGDRFERRRIILVKSLLLGVALLAAGLAGHLPGVLLASLLVGLMATVAQDVVPAAATLAPPEHRGALVGKVMTGLLLGILLSRVVSGVVAEQFGWRTMFIAAAVSVLLMGVLLRATLPRFAPTTTLGYGALLRSMGALWMQLPPLRRAVLAQALLAMGFSAFWSTLALMLHARFGIGSAGAGAFGIAGAAGALAAPLAGRFSDRIGTQRVARLAIGIALLGFASLLLDGLLPASLQLVLLAVSAVIFDFGFQAALVSHQTLVYGLQPEARSRLNALLFTGVFMGMAAGGGLGAMALAQGGWHAVVLMACATSAAALWVRRRKPKG</sequence>
<dbReference type="PANTHER" id="PTHR42910">
    <property type="entry name" value="TRANSPORTER SCO4007-RELATED"/>
    <property type="match status" value="1"/>
</dbReference>
<proteinExistence type="predicted"/>
<evidence type="ECO:0000256" key="4">
    <source>
        <dbReference type="SAM" id="Phobius"/>
    </source>
</evidence>
<comment type="caution">
    <text evidence="6">The sequence shown here is derived from an EMBL/GenBank/DDBJ whole genome shotgun (WGS) entry which is preliminary data.</text>
</comment>
<dbReference type="AlphaFoldDB" id="A0A0R0D3F8"/>
<dbReference type="Proteomes" id="UP000051386">
    <property type="component" value="Unassembled WGS sequence"/>
</dbReference>
<feature type="transmembrane region" description="Helical" evidence="4">
    <location>
        <begin position="19"/>
        <end position="38"/>
    </location>
</feature>
<feature type="transmembrane region" description="Helical" evidence="4">
    <location>
        <begin position="141"/>
        <end position="162"/>
    </location>
</feature>
<evidence type="ECO:0000256" key="3">
    <source>
        <dbReference type="ARBA" id="ARBA00023136"/>
    </source>
</evidence>
<evidence type="ECO:0000259" key="5">
    <source>
        <dbReference type="PROSITE" id="PS50850"/>
    </source>
</evidence>
<dbReference type="InterPro" id="IPR036259">
    <property type="entry name" value="MFS_trans_sf"/>
</dbReference>
<keyword evidence="1 4" id="KW-0812">Transmembrane</keyword>
<gene>
    <name evidence="6" type="ORF">ABB28_04620</name>
</gene>
<feature type="transmembrane region" description="Helical" evidence="4">
    <location>
        <begin position="92"/>
        <end position="121"/>
    </location>
</feature>
<protein>
    <submittedName>
        <fullName evidence="6">MFS transporter</fullName>
    </submittedName>
</protein>
<dbReference type="PANTHER" id="PTHR42910:SF1">
    <property type="entry name" value="MAJOR FACILITATOR SUPERFAMILY (MFS) PROFILE DOMAIN-CONTAINING PROTEIN"/>
    <property type="match status" value="1"/>
</dbReference>
<feature type="transmembrane region" description="Helical" evidence="4">
    <location>
        <begin position="225"/>
        <end position="246"/>
    </location>
</feature>
<feature type="transmembrane region" description="Helical" evidence="4">
    <location>
        <begin position="309"/>
        <end position="331"/>
    </location>
</feature>
<feature type="transmembrane region" description="Helical" evidence="4">
    <location>
        <begin position="252"/>
        <end position="274"/>
    </location>
</feature>
<dbReference type="PATRIC" id="fig|517011.3.peg.344"/>
<dbReference type="GO" id="GO:0022857">
    <property type="term" value="F:transmembrane transporter activity"/>
    <property type="evidence" value="ECO:0007669"/>
    <property type="project" value="InterPro"/>
</dbReference>
<dbReference type="InterPro" id="IPR020846">
    <property type="entry name" value="MFS_dom"/>
</dbReference>
<evidence type="ECO:0000313" key="6">
    <source>
        <dbReference type="EMBL" id="KRG75920.1"/>
    </source>
</evidence>
<keyword evidence="7" id="KW-1185">Reference proteome</keyword>
<dbReference type="Gene3D" id="1.20.1250.20">
    <property type="entry name" value="MFS general substrate transporter like domains"/>
    <property type="match status" value="2"/>
</dbReference>
<feature type="transmembrane region" description="Helical" evidence="4">
    <location>
        <begin position="377"/>
        <end position="394"/>
    </location>
</feature>
<accession>A0A0R0D3F8</accession>
<feature type="transmembrane region" description="Helical" evidence="4">
    <location>
        <begin position="351"/>
        <end position="371"/>
    </location>
</feature>
<dbReference type="EMBL" id="LDJK01000012">
    <property type="protein sequence ID" value="KRG75920.1"/>
    <property type="molecule type" value="Genomic_DNA"/>
</dbReference>
<evidence type="ECO:0000313" key="7">
    <source>
        <dbReference type="Proteomes" id="UP000051386"/>
    </source>
</evidence>
<name>A0A0R0D3F8_9GAMM</name>
<feature type="domain" description="Major facilitator superfamily (MFS) profile" evidence="5">
    <location>
        <begin position="15"/>
        <end position="401"/>
    </location>
</feature>
<reference evidence="6 7" key="1">
    <citation type="submission" date="2015-05" db="EMBL/GenBank/DDBJ databases">
        <title>Genome sequencing and analysis of members of genus Stenotrophomonas.</title>
        <authorList>
            <person name="Patil P.P."/>
            <person name="Midha S."/>
            <person name="Patil P.B."/>
        </authorList>
    </citation>
    <scope>NUCLEOTIDE SEQUENCE [LARGE SCALE GENOMIC DNA]</scope>
    <source>
        <strain evidence="6 7">DSM 21508</strain>
    </source>
</reference>
<dbReference type="SUPFAM" id="SSF103473">
    <property type="entry name" value="MFS general substrate transporter"/>
    <property type="match status" value="1"/>
</dbReference>
<keyword evidence="2 4" id="KW-1133">Transmembrane helix</keyword>
<feature type="transmembrane region" description="Helical" evidence="4">
    <location>
        <begin position="169"/>
        <end position="189"/>
    </location>
</feature>
<dbReference type="PROSITE" id="PS50850">
    <property type="entry name" value="MFS"/>
    <property type="match status" value="1"/>
</dbReference>
<keyword evidence="3 4" id="KW-0472">Membrane</keyword>
<dbReference type="Pfam" id="PF07690">
    <property type="entry name" value="MFS_1"/>
    <property type="match status" value="1"/>
</dbReference>
<organism evidence="6 7">
    <name type="scientific">Stenotrophomonas chelatiphaga</name>
    <dbReference type="NCBI Taxonomy" id="517011"/>
    <lineage>
        <taxon>Bacteria</taxon>
        <taxon>Pseudomonadati</taxon>
        <taxon>Pseudomonadota</taxon>
        <taxon>Gammaproteobacteria</taxon>
        <taxon>Lysobacterales</taxon>
        <taxon>Lysobacteraceae</taxon>
        <taxon>Stenotrophomonas</taxon>
    </lineage>
</organism>
<evidence type="ECO:0000256" key="1">
    <source>
        <dbReference type="ARBA" id="ARBA00022692"/>
    </source>
</evidence>